<dbReference type="AlphaFoldDB" id="A0A5Q6PEI1"/>
<dbReference type="Proteomes" id="UP000323225">
    <property type="component" value="Unassembled WGS sequence"/>
</dbReference>
<evidence type="ECO:0000313" key="2">
    <source>
        <dbReference type="Proteomes" id="UP000323225"/>
    </source>
</evidence>
<comment type="caution">
    <text evidence="1">The sequence shown here is derived from an EMBL/GenBank/DDBJ whole genome shotgun (WGS) entry which is preliminary data.</text>
</comment>
<reference evidence="1 2" key="1">
    <citation type="submission" date="2019-09" db="EMBL/GenBank/DDBJ databases">
        <authorList>
            <person name="Kritzky A."/>
            <person name="Schelkanova E.Y."/>
            <person name="Alkhova Z.V."/>
            <person name="Smirnova N.I."/>
        </authorList>
    </citation>
    <scope>NUCLEOTIDE SEQUENCE [LARGE SCALE GENOMIC DNA]</scope>
    <source>
        <strain evidence="1 2">M1526</strain>
    </source>
</reference>
<protein>
    <submittedName>
        <fullName evidence="1">Uncharacterized protein</fullName>
    </submittedName>
</protein>
<dbReference type="EMBL" id="VUAA01000028">
    <property type="protein sequence ID" value="KAA1253110.1"/>
    <property type="molecule type" value="Genomic_DNA"/>
</dbReference>
<accession>A0A5Q6PEI1</accession>
<gene>
    <name evidence="1" type="ORF">F0M16_19410</name>
</gene>
<evidence type="ECO:0000313" key="1">
    <source>
        <dbReference type="EMBL" id="KAA1253110.1"/>
    </source>
</evidence>
<sequence length="77" mass="8434">MTLEQKMIAILNEANGCSVSSWSMANKIYNNCMNTPKPGNGARIANLRRAAEKSVVVGTFISSTNGDRMFHLIDKKS</sequence>
<organism evidence="1 2">
    <name type="scientific">Vibrio cholerae</name>
    <dbReference type="NCBI Taxonomy" id="666"/>
    <lineage>
        <taxon>Bacteria</taxon>
        <taxon>Pseudomonadati</taxon>
        <taxon>Pseudomonadota</taxon>
        <taxon>Gammaproteobacteria</taxon>
        <taxon>Vibrionales</taxon>
        <taxon>Vibrionaceae</taxon>
        <taxon>Vibrio</taxon>
    </lineage>
</organism>
<proteinExistence type="predicted"/>
<name>A0A5Q6PEI1_VIBCL</name>